<dbReference type="EMBL" id="AEAG01001038">
    <property type="protein sequence ID" value="EGH24805.1"/>
    <property type="molecule type" value="Genomic_DNA"/>
</dbReference>
<dbReference type="SUPFAM" id="SSF88946">
    <property type="entry name" value="Sigma2 domain of RNA polymerase sigma factors"/>
    <property type="match status" value="1"/>
</dbReference>
<accession>A0A656GH25</accession>
<comment type="caution">
    <text evidence="7">The sequence shown here is derived from an EMBL/GenBank/DDBJ whole genome shotgun (WGS) entry which is preliminary data.</text>
</comment>
<dbReference type="InterPro" id="IPR039425">
    <property type="entry name" value="RNA_pol_sigma-70-like"/>
</dbReference>
<dbReference type="Pfam" id="PF08281">
    <property type="entry name" value="Sigma70_r4_2"/>
    <property type="match status" value="1"/>
</dbReference>
<dbReference type="SUPFAM" id="SSF88659">
    <property type="entry name" value="Sigma3 and sigma4 domains of RNA polymerase sigma factors"/>
    <property type="match status" value="1"/>
</dbReference>
<dbReference type="Gene3D" id="1.10.10.10">
    <property type="entry name" value="Winged helix-like DNA-binding domain superfamily/Winged helix DNA-binding domain"/>
    <property type="match status" value="1"/>
</dbReference>
<dbReference type="Pfam" id="PF04542">
    <property type="entry name" value="Sigma70_r2"/>
    <property type="match status" value="1"/>
</dbReference>
<proteinExistence type="inferred from homology"/>
<evidence type="ECO:0000256" key="4">
    <source>
        <dbReference type="ARBA" id="ARBA00023163"/>
    </source>
</evidence>
<dbReference type="GO" id="GO:0006352">
    <property type="term" value="P:DNA-templated transcription initiation"/>
    <property type="evidence" value="ECO:0007669"/>
    <property type="project" value="InterPro"/>
</dbReference>
<protein>
    <submittedName>
        <fullName evidence="7">RNA polymerase sigma factor sigma-70 family protein 3</fullName>
    </submittedName>
</protein>
<keyword evidence="4" id="KW-0804">Transcription</keyword>
<evidence type="ECO:0000259" key="5">
    <source>
        <dbReference type="Pfam" id="PF04542"/>
    </source>
</evidence>
<dbReference type="Proteomes" id="UP000003465">
    <property type="component" value="Unassembled WGS sequence"/>
</dbReference>
<evidence type="ECO:0000313" key="8">
    <source>
        <dbReference type="Proteomes" id="UP000003465"/>
    </source>
</evidence>
<comment type="similarity">
    <text evidence="1">Belongs to the sigma-70 factor family. ECF subfamily.</text>
</comment>
<dbReference type="InterPro" id="IPR007627">
    <property type="entry name" value="RNA_pol_sigma70_r2"/>
</dbReference>
<evidence type="ECO:0000256" key="1">
    <source>
        <dbReference type="ARBA" id="ARBA00010641"/>
    </source>
</evidence>
<dbReference type="InterPro" id="IPR014284">
    <property type="entry name" value="RNA_pol_sigma-70_dom"/>
</dbReference>
<keyword evidence="2" id="KW-0805">Transcription regulation</keyword>
<evidence type="ECO:0000313" key="7">
    <source>
        <dbReference type="EMBL" id="EGH24805.1"/>
    </source>
</evidence>
<dbReference type="PANTHER" id="PTHR43133:SF63">
    <property type="entry name" value="RNA POLYMERASE SIGMA FACTOR FECI-RELATED"/>
    <property type="match status" value="1"/>
</dbReference>
<dbReference type="InterPro" id="IPR036388">
    <property type="entry name" value="WH-like_DNA-bd_sf"/>
</dbReference>
<dbReference type="InterPro" id="IPR013324">
    <property type="entry name" value="RNA_pol_sigma_r3/r4-like"/>
</dbReference>
<name>A0A656GH25_PSEA0</name>
<dbReference type="Gene3D" id="1.10.1740.10">
    <property type="match status" value="1"/>
</dbReference>
<evidence type="ECO:0000256" key="3">
    <source>
        <dbReference type="ARBA" id="ARBA00023082"/>
    </source>
</evidence>
<dbReference type="InterPro" id="IPR013249">
    <property type="entry name" value="RNA_pol_sigma70_r4_t2"/>
</dbReference>
<dbReference type="InterPro" id="IPR013325">
    <property type="entry name" value="RNA_pol_sigma_r2"/>
</dbReference>
<evidence type="ECO:0000259" key="6">
    <source>
        <dbReference type="Pfam" id="PF08281"/>
    </source>
</evidence>
<dbReference type="GO" id="GO:0003677">
    <property type="term" value="F:DNA binding"/>
    <property type="evidence" value="ECO:0007669"/>
    <property type="project" value="InterPro"/>
</dbReference>
<sequence length="174" mass="19897">MTLDLSTNSLGDVFIAHRAKLRRIAIKIVGNFELADDVIQEAYLKVTVGLRATLIDKPYSYCCQVVRNLALDYYRRYTVESTYRVHVENIELPHPYDETPPEQILHDRRILEAIDNALKVLPKRTRTAFEMHRLAGFTQREIALKLGCSATLVNFMLKDAAVVAAPFNDMMEGR</sequence>
<dbReference type="NCBIfam" id="TIGR02937">
    <property type="entry name" value="sigma70-ECF"/>
    <property type="match status" value="1"/>
</dbReference>
<feature type="domain" description="RNA polymerase sigma-70 region 2" evidence="5">
    <location>
        <begin position="16"/>
        <end position="76"/>
    </location>
</feature>
<feature type="domain" description="RNA polymerase sigma factor 70 region 4 type 2" evidence="6">
    <location>
        <begin position="112"/>
        <end position="158"/>
    </location>
</feature>
<dbReference type="GO" id="GO:0016987">
    <property type="term" value="F:sigma factor activity"/>
    <property type="evidence" value="ECO:0007669"/>
    <property type="project" value="UniProtKB-KW"/>
</dbReference>
<evidence type="ECO:0000256" key="2">
    <source>
        <dbReference type="ARBA" id="ARBA00023015"/>
    </source>
</evidence>
<keyword evidence="3" id="KW-0731">Sigma factor</keyword>
<dbReference type="AlphaFoldDB" id="A0A656GH25"/>
<gene>
    <name evidence="7" type="ORF">PSYMO_26484</name>
</gene>
<organism evidence="7 8">
    <name type="scientific">Pseudomonas amygdali pv. mori str. 301020</name>
    <dbReference type="NCBI Taxonomy" id="629261"/>
    <lineage>
        <taxon>Bacteria</taxon>
        <taxon>Pseudomonadati</taxon>
        <taxon>Pseudomonadota</taxon>
        <taxon>Gammaproteobacteria</taxon>
        <taxon>Pseudomonadales</taxon>
        <taxon>Pseudomonadaceae</taxon>
        <taxon>Pseudomonas</taxon>
        <taxon>Pseudomonas amygdali</taxon>
    </lineage>
</organism>
<reference evidence="7 8" key="1">
    <citation type="journal article" date="2011" name="PLoS Pathog.">
        <title>Dynamic evolution of pathogenicity revealed by sequencing and comparative genomics of 19 Pseudomonas syringae isolates.</title>
        <authorList>
            <person name="Baltrus D.A."/>
            <person name="Nishimura M.T."/>
            <person name="Romanchuk A."/>
            <person name="Chang J.H."/>
            <person name="Mukhtar M.S."/>
            <person name="Cherkis K."/>
            <person name="Roach J."/>
            <person name="Grant S.R."/>
            <person name="Jones C.D."/>
            <person name="Dangl J.L."/>
        </authorList>
    </citation>
    <scope>NUCLEOTIDE SEQUENCE [LARGE SCALE GENOMIC DNA]</scope>
    <source>
        <strain evidence="7 8">301020</strain>
    </source>
</reference>
<dbReference type="PANTHER" id="PTHR43133">
    <property type="entry name" value="RNA POLYMERASE ECF-TYPE SIGMA FACTO"/>
    <property type="match status" value="1"/>
</dbReference>